<dbReference type="InterPro" id="IPR025495">
    <property type="entry name" value="DUF4386"/>
</dbReference>
<dbReference type="RefSeq" id="WP_344063828.1">
    <property type="nucleotide sequence ID" value="NZ_BAAAOH010000001.1"/>
</dbReference>
<keyword evidence="1" id="KW-0812">Transmembrane</keyword>
<feature type="transmembrane region" description="Helical" evidence="1">
    <location>
        <begin position="173"/>
        <end position="194"/>
    </location>
</feature>
<feature type="transmembrane region" description="Helical" evidence="1">
    <location>
        <begin position="48"/>
        <end position="70"/>
    </location>
</feature>
<keyword evidence="1" id="KW-0472">Membrane</keyword>
<feature type="transmembrane region" description="Helical" evidence="1">
    <location>
        <begin position="206"/>
        <end position="229"/>
    </location>
</feature>
<gene>
    <name evidence="2" type="ORF">GCM10009777_29470</name>
</gene>
<keyword evidence="3" id="KW-1185">Reference proteome</keyword>
<name>A0ABP5E7J6_9MICO</name>
<protein>
    <recommendedName>
        <fullName evidence="4">DUF4386 domain-containing protein</fullName>
    </recommendedName>
</protein>
<evidence type="ECO:0000313" key="2">
    <source>
        <dbReference type="EMBL" id="GAA1992107.1"/>
    </source>
</evidence>
<evidence type="ECO:0000256" key="1">
    <source>
        <dbReference type="SAM" id="Phobius"/>
    </source>
</evidence>
<evidence type="ECO:0008006" key="4">
    <source>
        <dbReference type="Google" id="ProtNLM"/>
    </source>
</evidence>
<feature type="transmembrane region" description="Helical" evidence="1">
    <location>
        <begin position="82"/>
        <end position="103"/>
    </location>
</feature>
<sequence>MLVLTGILLIALPIAFNVAFAALAARFQYPDVLRQPTADVLARFRAGGSSLVLLWWAFAMTAVLLAPTAALLSASLVGAEPALLATATVLGVLAALTQFLGLIRWPFLVPFLARADADPDATPASRAAVDIVFQSFHRYLGVAVGEHLGYLFSGAWTILSSIAIMTSGVLSGWIGLVGVAVGALLVLCSFEFVGSFEDRGWRLAGAITPFVYIAWSLWLIATGVGLLIASATSAA</sequence>
<organism evidence="2 3">
    <name type="scientific">Microbacterium pumilum</name>
    <dbReference type="NCBI Taxonomy" id="344165"/>
    <lineage>
        <taxon>Bacteria</taxon>
        <taxon>Bacillati</taxon>
        <taxon>Actinomycetota</taxon>
        <taxon>Actinomycetes</taxon>
        <taxon>Micrococcales</taxon>
        <taxon>Microbacteriaceae</taxon>
        <taxon>Microbacterium</taxon>
    </lineage>
</organism>
<dbReference type="Pfam" id="PF14329">
    <property type="entry name" value="DUF4386"/>
    <property type="match status" value="1"/>
</dbReference>
<keyword evidence="1" id="KW-1133">Transmembrane helix</keyword>
<comment type="caution">
    <text evidence="2">The sequence shown here is derived from an EMBL/GenBank/DDBJ whole genome shotgun (WGS) entry which is preliminary data.</text>
</comment>
<reference evidence="3" key="1">
    <citation type="journal article" date="2019" name="Int. J. Syst. Evol. Microbiol.">
        <title>The Global Catalogue of Microorganisms (GCM) 10K type strain sequencing project: providing services to taxonomists for standard genome sequencing and annotation.</title>
        <authorList>
            <consortium name="The Broad Institute Genomics Platform"/>
            <consortium name="The Broad Institute Genome Sequencing Center for Infectious Disease"/>
            <person name="Wu L."/>
            <person name="Ma J."/>
        </authorList>
    </citation>
    <scope>NUCLEOTIDE SEQUENCE [LARGE SCALE GENOMIC DNA]</scope>
    <source>
        <strain evidence="3">JCM 14902</strain>
    </source>
</reference>
<accession>A0ABP5E7J6</accession>
<feature type="transmembrane region" description="Helical" evidence="1">
    <location>
        <begin position="148"/>
        <end position="166"/>
    </location>
</feature>
<dbReference type="Proteomes" id="UP001500326">
    <property type="component" value="Unassembled WGS sequence"/>
</dbReference>
<dbReference type="EMBL" id="BAAAOH010000001">
    <property type="protein sequence ID" value="GAA1992107.1"/>
    <property type="molecule type" value="Genomic_DNA"/>
</dbReference>
<evidence type="ECO:0000313" key="3">
    <source>
        <dbReference type="Proteomes" id="UP001500326"/>
    </source>
</evidence>
<proteinExistence type="predicted"/>